<dbReference type="KEGG" id="marb:CJ263_10750"/>
<keyword evidence="2" id="KW-1185">Reference proteome</keyword>
<organism evidence="1 2">
    <name type="scientific">Maribacter cobaltidurans</name>
    <dbReference type="NCBI Taxonomy" id="1178778"/>
    <lineage>
        <taxon>Bacteria</taxon>
        <taxon>Pseudomonadati</taxon>
        <taxon>Bacteroidota</taxon>
        <taxon>Flavobacteriia</taxon>
        <taxon>Flavobacteriales</taxon>
        <taxon>Flavobacteriaceae</taxon>
        <taxon>Maribacter</taxon>
    </lineage>
</organism>
<sequence length="301" mass="34090">MMEFYSNGKLLLTGEYAILDGARGLALPTKFGQFLTIKKSKTGQINWQSLTDKNTPWFTADIDLKDFKILNTSDIISAQRLVEIFKETKVLNPSFLKDYQGVYIDTKLSFPKDWGLGSSSTLINNIAQWAQVDPYELLKATFGGSGYDIACAQNDTPIVFHKIEDKPEVSKVDFNPIFKDQLFFIYLNKKQNSREAIAIYRQLAIDKGKLITKVNDLTAQLIESKNLDTFEAIVNQHEILLSEVLNTPTIKKQLFPDYPHSVKSLGAWGGDFILATGRQEDMDYFSRKGYATVIPYSKIIL</sequence>
<dbReference type="RefSeq" id="WP_094997270.1">
    <property type="nucleotide sequence ID" value="NZ_BMJL01000003.1"/>
</dbReference>
<dbReference type="EMBL" id="CP022957">
    <property type="protein sequence ID" value="ASV30652.1"/>
    <property type="molecule type" value="Genomic_DNA"/>
</dbReference>
<dbReference type="Proteomes" id="UP000215244">
    <property type="component" value="Chromosome"/>
</dbReference>
<dbReference type="InterPro" id="IPR047765">
    <property type="entry name" value="GHMP_GYDIA-like"/>
</dbReference>
<dbReference type="OrthoDB" id="5288719at2"/>
<evidence type="ECO:0000313" key="2">
    <source>
        <dbReference type="Proteomes" id="UP000215244"/>
    </source>
</evidence>
<reference evidence="1 2" key="1">
    <citation type="submission" date="2017-08" db="EMBL/GenBank/DDBJ databases">
        <title>The complete genome sequence of Maribacter sp. B1, isolated from deep-sea sediment.</title>
        <authorList>
            <person name="Wu Y.-H."/>
            <person name="Cheng H."/>
            <person name="Xu X.-W."/>
        </authorList>
    </citation>
    <scope>NUCLEOTIDE SEQUENCE [LARGE SCALE GENOMIC DNA]</scope>
    <source>
        <strain evidence="1 2">B1</strain>
    </source>
</reference>
<gene>
    <name evidence="1" type="ORF">CJ263_10750</name>
</gene>
<dbReference type="AlphaFoldDB" id="A0A223V5S5"/>
<proteinExistence type="predicted"/>
<evidence type="ECO:0000313" key="1">
    <source>
        <dbReference type="EMBL" id="ASV30652.1"/>
    </source>
</evidence>
<dbReference type="InterPro" id="IPR014721">
    <property type="entry name" value="Ribsml_uS5_D2-typ_fold_subgr"/>
</dbReference>
<keyword evidence="1" id="KW-0808">Transferase</keyword>
<dbReference type="SUPFAM" id="SSF54211">
    <property type="entry name" value="Ribosomal protein S5 domain 2-like"/>
    <property type="match status" value="1"/>
</dbReference>
<dbReference type="GO" id="GO:0016301">
    <property type="term" value="F:kinase activity"/>
    <property type="evidence" value="ECO:0007669"/>
    <property type="project" value="UniProtKB-KW"/>
</dbReference>
<accession>A0A223V5S5</accession>
<protein>
    <submittedName>
        <fullName evidence="1">GHMP kinase</fullName>
    </submittedName>
</protein>
<dbReference type="Gene3D" id="3.30.230.10">
    <property type="match status" value="1"/>
</dbReference>
<dbReference type="InterPro" id="IPR020568">
    <property type="entry name" value="Ribosomal_Su5_D2-typ_SF"/>
</dbReference>
<name>A0A223V5S5_9FLAO</name>
<dbReference type="NCBIfam" id="NF040656">
    <property type="entry name" value="GHMP_GYDIA"/>
    <property type="match status" value="1"/>
</dbReference>
<keyword evidence="1" id="KW-0418">Kinase</keyword>